<organism evidence="2 3">
    <name type="scientific">Plastoroseomonas hellenica</name>
    <dbReference type="NCBI Taxonomy" id="2687306"/>
    <lineage>
        <taxon>Bacteria</taxon>
        <taxon>Pseudomonadati</taxon>
        <taxon>Pseudomonadota</taxon>
        <taxon>Alphaproteobacteria</taxon>
        <taxon>Acetobacterales</taxon>
        <taxon>Acetobacteraceae</taxon>
        <taxon>Plastoroseomonas</taxon>
    </lineage>
</organism>
<proteinExistence type="predicted"/>
<keyword evidence="1" id="KW-0175">Coiled coil</keyword>
<comment type="caution">
    <text evidence="2">The sequence shown here is derived from an EMBL/GenBank/DDBJ whole genome shotgun (WGS) entry which is preliminary data.</text>
</comment>
<dbReference type="RefSeq" id="WP_211853411.1">
    <property type="nucleotide sequence ID" value="NZ_JAAGBB010000017.1"/>
</dbReference>
<dbReference type="Proteomes" id="UP001196870">
    <property type="component" value="Unassembled WGS sequence"/>
</dbReference>
<evidence type="ECO:0008006" key="4">
    <source>
        <dbReference type="Google" id="ProtNLM"/>
    </source>
</evidence>
<keyword evidence="3" id="KW-1185">Reference proteome</keyword>
<evidence type="ECO:0000313" key="2">
    <source>
        <dbReference type="EMBL" id="MBR0665742.1"/>
    </source>
</evidence>
<protein>
    <recommendedName>
        <fullName evidence="4">Magnesium transporter MgtE intracellular domain-containing protein</fullName>
    </recommendedName>
</protein>
<sequence length="225" mass="24268">MRRPRILPVAVTAMGALFLLKAETLWRSAKAPSGQAAASAAFAMIAPARASEETRAPAATPAAAAAPAPAPAAALPPAASPAAAPDPAIAAERAVLEQLRARRAELEAREQAAVQREVMLAAAERRLQQRIEELSAMRRRLEAMESARGERDEAGWRGLVRLYENMRARDAAAIFDDLEMPVLVQILDRMGERKAAPVIGAMRPDRARSLTAELARFRAQRNPNN</sequence>
<dbReference type="EMBL" id="JAAGBB010000017">
    <property type="protein sequence ID" value="MBR0665742.1"/>
    <property type="molecule type" value="Genomic_DNA"/>
</dbReference>
<evidence type="ECO:0000313" key="3">
    <source>
        <dbReference type="Proteomes" id="UP001196870"/>
    </source>
</evidence>
<accession>A0ABS5EZM3</accession>
<name>A0ABS5EZM3_9PROT</name>
<feature type="coiled-coil region" evidence="1">
    <location>
        <begin position="89"/>
        <end position="147"/>
    </location>
</feature>
<dbReference type="SUPFAM" id="SSF158791">
    <property type="entry name" value="MgtE N-terminal domain-like"/>
    <property type="match status" value="1"/>
</dbReference>
<evidence type="ECO:0000256" key="1">
    <source>
        <dbReference type="SAM" id="Coils"/>
    </source>
</evidence>
<reference evidence="3" key="1">
    <citation type="journal article" date="2021" name="Syst. Appl. Microbiol.">
        <title>Roseomonas hellenica sp. nov., isolated from roots of wild-growing Alkanna tinctoria.</title>
        <authorList>
            <person name="Rat A."/>
            <person name="Naranjo H.D."/>
            <person name="Lebbe L."/>
            <person name="Cnockaert M."/>
            <person name="Krigas N."/>
            <person name="Grigoriadou K."/>
            <person name="Maloupa E."/>
            <person name="Willems A."/>
        </authorList>
    </citation>
    <scope>NUCLEOTIDE SEQUENCE [LARGE SCALE GENOMIC DNA]</scope>
    <source>
        <strain evidence="3">LMG 31523</strain>
    </source>
</reference>
<gene>
    <name evidence="2" type="ORF">GXW71_15395</name>
</gene>